<proteinExistence type="predicted"/>
<evidence type="ECO:0000313" key="1">
    <source>
        <dbReference type="EMBL" id="CAK9036375.1"/>
    </source>
</evidence>
<dbReference type="EMBL" id="CAXAMM010015458">
    <property type="protein sequence ID" value="CAK9036375.1"/>
    <property type="molecule type" value="Genomic_DNA"/>
</dbReference>
<dbReference type="Proteomes" id="UP001642464">
    <property type="component" value="Unassembled WGS sequence"/>
</dbReference>
<keyword evidence="2" id="KW-1185">Reference proteome</keyword>
<name>A0ABP0LB46_9DINO</name>
<sequence>MVCNLTSPKIVDGIGKLVTKTDLASLKSKSQLIQLHSMEEMLQTLWKKAIAHGISKNLVCKSLGKGMIRAALFVLHKQKQSREGVEYESIGLIQEAFEKDLADECLDVSSSKEALPQTLVTMEEVKSPTFIAMKKVGLEVGSLFTLVDHEDHVWVCADISEDKTTFVHTDVLTQSKTAVFVAAADLCKDLDSDQFLWVNYKTIYTAKSFKKGQICLVPVAEKVSSIIPIEKAKVNESSLLGKVKKDGKECATLPPKHVKVDNEGQITSGILAPYWLTSHVRMVA</sequence>
<evidence type="ECO:0000313" key="2">
    <source>
        <dbReference type="Proteomes" id="UP001642464"/>
    </source>
</evidence>
<gene>
    <name evidence="1" type="ORF">SCF082_LOCUS21707</name>
</gene>
<accession>A0ABP0LB46</accession>
<protein>
    <submittedName>
        <fullName evidence="1">Uncharacterized protein</fullName>
    </submittedName>
</protein>
<comment type="caution">
    <text evidence="1">The sequence shown here is derived from an EMBL/GenBank/DDBJ whole genome shotgun (WGS) entry which is preliminary data.</text>
</comment>
<organism evidence="1 2">
    <name type="scientific">Durusdinium trenchii</name>
    <dbReference type="NCBI Taxonomy" id="1381693"/>
    <lineage>
        <taxon>Eukaryota</taxon>
        <taxon>Sar</taxon>
        <taxon>Alveolata</taxon>
        <taxon>Dinophyceae</taxon>
        <taxon>Suessiales</taxon>
        <taxon>Symbiodiniaceae</taxon>
        <taxon>Durusdinium</taxon>
    </lineage>
</organism>
<reference evidence="1 2" key="1">
    <citation type="submission" date="2024-02" db="EMBL/GenBank/DDBJ databases">
        <authorList>
            <person name="Chen Y."/>
            <person name="Shah S."/>
            <person name="Dougan E. K."/>
            <person name="Thang M."/>
            <person name="Chan C."/>
        </authorList>
    </citation>
    <scope>NUCLEOTIDE SEQUENCE [LARGE SCALE GENOMIC DNA]</scope>
</reference>